<dbReference type="STRING" id="273678.RS84_01021"/>
<comment type="catalytic activity">
    <reaction evidence="1">
        <text>D-mannose 6-phosphate = D-fructose 6-phosphate</text>
        <dbReference type="Rhea" id="RHEA:12356"/>
        <dbReference type="ChEBI" id="CHEBI:58735"/>
        <dbReference type="ChEBI" id="CHEBI:61527"/>
        <dbReference type="EC" id="5.3.1.8"/>
    </reaction>
</comment>
<evidence type="ECO:0000256" key="5">
    <source>
        <dbReference type="ARBA" id="ARBA00022833"/>
    </source>
</evidence>
<comment type="similarity">
    <text evidence="2">Belongs to the mannose-6-phosphate isomerase type 1 family.</text>
</comment>
<dbReference type="AlphaFoldDB" id="A0A0M2HNE4"/>
<proteinExistence type="inferred from homology"/>
<dbReference type="EMBL" id="JYJB01000007">
    <property type="protein sequence ID" value="KJL48262.1"/>
    <property type="molecule type" value="Genomic_DNA"/>
</dbReference>
<feature type="binding site" evidence="8">
    <location>
        <position position="124"/>
    </location>
    <ligand>
        <name>Zn(2+)</name>
        <dbReference type="ChEBI" id="CHEBI:29105"/>
    </ligand>
</feature>
<gene>
    <name evidence="10" type="primary">manA_1</name>
    <name evidence="10" type="ORF">RS84_01021</name>
</gene>
<dbReference type="SUPFAM" id="SSF51182">
    <property type="entry name" value="RmlC-like cupins"/>
    <property type="match status" value="1"/>
</dbReference>
<dbReference type="GO" id="GO:0004476">
    <property type="term" value="F:mannose-6-phosphate isomerase activity"/>
    <property type="evidence" value="ECO:0007669"/>
    <property type="project" value="UniProtKB-EC"/>
</dbReference>
<dbReference type="PIRSF" id="PIRSF001480">
    <property type="entry name" value="Mannose-6-phosphate_isomerase"/>
    <property type="match status" value="1"/>
</dbReference>
<dbReference type="InterPro" id="IPR011051">
    <property type="entry name" value="RmlC_Cupin_sf"/>
</dbReference>
<keyword evidence="4 8" id="KW-0479">Metal-binding</keyword>
<keyword evidence="6 10" id="KW-0413">Isomerase</keyword>
<dbReference type="GO" id="GO:0008270">
    <property type="term" value="F:zinc ion binding"/>
    <property type="evidence" value="ECO:0007669"/>
    <property type="project" value="InterPro"/>
</dbReference>
<feature type="binding site" evidence="8">
    <location>
        <position position="87"/>
    </location>
    <ligand>
        <name>Zn(2+)</name>
        <dbReference type="ChEBI" id="CHEBI:29105"/>
    </ligand>
</feature>
<dbReference type="EC" id="5.3.1.8" evidence="3"/>
<dbReference type="Gene3D" id="2.60.120.10">
    <property type="entry name" value="Jelly Rolls"/>
    <property type="match status" value="2"/>
</dbReference>
<evidence type="ECO:0000256" key="8">
    <source>
        <dbReference type="PIRSR" id="PIRSR001480-2"/>
    </source>
</evidence>
<evidence type="ECO:0000313" key="10">
    <source>
        <dbReference type="EMBL" id="KJL48262.1"/>
    </source>
</evidence>
<dbReference type="CDD" id="cd07011">
    <property type="entry name" value="cupin_PMI_type_I_N"/>
    <property type="match status" value="1"/>
</dbReference>
<dbReference type="Gene3D" id="1.10.441.10">
    <property type="entry name" value="Phosphomannose Isomerase, domain 2"/>
    <property type="match status" value="1"/>
</dbReference>
<name>A0A0M2HNE4_9MICO</name>
<dbReference type="PRINTS" id="PR00714">
    <property type="entry name" value="MAN6PISMRASE"/>
</dbReference>
<dbReference type="Proteomes" id="UP000033900">
    <property type="component" value="Unassembled WGS sequence"/>
</dbReference>
<dbReference type="Pfam" id="PF20511">
    <property type="entry name" value="PMI_typeI_cat"/>
    <property type="match status" value="1"/>
</dbReference>
<dbReference type="OrthoDB" id="9792649at2"/>
<protein>
    <recommendedName>
        <fullName evidence="3">mannose-6-phosphate isomerase</fullName>
        <ecNumber evidence="3">5.3.1.8</ecNumber>
    </recommendedName>
</protein>
<feature type="active site" evidence="7">
    <location>
        <position position="268"/>
    </location>
</feature>
<dbReference type="InterPro" id="IPR016305">
    <property type="entry name" value="Mannose-6-P_Isomerase"/>
</dbReference>
<feature type="domain" description="Phosphomannose isomerase type I catalytic" evidence="9">
    <location>
        <begin position="8"/>
        <end position="141"/>
    </location>
</feature>
<evidence type="ECO:0000256" key="7">
    <source>
        <dbReference type="PIRSR" id="PIRSR001480-1"/>
    </source>
</evidence>
<dbReference type="NCBIfam" id="TIGR00218">
    <property type="entry name" value="manA"/>
    <property type="match status" value="1"/>
</dbReference>
<feature type="binding site" evidence="8">
    <location>
        <position position="249"/>
    </location>
    <ligand>
        <name>Zn(2+)</name>
        <dbReference type="ChEBI" id="CHEBI:29105"/>
    </ligand>
</feature>
<keyword evidence="5 8" id="KW-0862">Zinc</keyword>
<dbReference type="RefSeq" id="WP_045256693.1">
    <property type="nucleotide sequence ID" value="NZ_JYJB01000007.1"/>
</dbReference>
<evidence type="ECO:0000256" key="4">
    <source>
        <dbReference type="ARBA" id="ARBA00022723"/>
    </source>
</evidence>
<dbReference type="InterPro" id="IPR046457">
    <property type="entry name" value="PMI_typeI_cat"/>
</dbReference>
<reference evidence="10 11" key="1">
    <citation type="submission" date="2015-02" db="EMBL/GenBank/DDBJ databases">
        <title>Draft genome sequences of ten Microbacterium spp. with emphasis on heavy metal contaminated environments.</title>
        <authorList>
            <person name="Corretto E."/>
        </authorList>
    </citation>
    <scope>NUCLEOTIDE SEQUENCE [LARGE SCALE GENOMIC DNA]</scope>
    <source>
        <strain evidence="10 11">SA35</strain>
    </source>
</reference>
<evidence type="ECO:0000313" key="11">
    <source>
        <dbReference type="Proteomes" id="UP000033900"/>
    </source>
</evidence>
<dbReference type="GO" id="GO:0009298">
    <property type="term" value="P:GDP-mannose biosynthetic process"/>
    <property type="evidence" value="ECO:0007669"/>
    <property type="project" value="InterPro"/>
</dbReference>
<dbReference type="PANTHER" id="PTHR10309:SF0">
    <property type="entry name" value="MANNOSE-6-PHOSPHATE ISOMERASE"/>
    <property type="match status" value="1"/>
</dbReference>
<organism evidence="10 11">
    <name type="scientific">Microbacterium hydrocarbonoxydans</name>
    <dbReference type="NCBI Taxonomy" id="273678"/>
    <lineage>
        <taxon>Bacteria</taxon>
        <taxon>Bacillati</taxon>
        <taxon>Actinomycetota</taxon>
        <taxon>Actinomycetes</taxon>
        <taxon>Micrococcales</taxon>
        <taxon>Microbacteriaceae</taxon>
        <taxon>Microbacterium</taxon>
    </lineage>
</organism>
<dbReference type="InterPro" id="IPR001250">
    <property type="entry name" value="Man6P_Isoase-1"/>
</dbReference>
<evidence type="ECO:0000256" key="2">
    <source>
        <dbReference type="ARBA" id="ARBA00010772"/>
    </source>
</evidence>
<dbReference type="InterPro" id="IPR014710">
    <property type="entry name" value="RmlC-like_jellyroll"/>
</dbReference>
<accession>A0A0M2HNE4</accession>
<evidence type="ECO:0000256" key="1">
    <source>
        <dbReference type="ARBA" id="ARBA00000757"/>
    </source>
</evidence>
<feature type="binding site" evidence="8">
    <location>
        <position position="89"/>
    </location>
    <ligand>
        <name>Zn(2+)</name>
        <dbReference type="ChEBI" id="CHEBI:29105"/>
    </ligand>
</feature>
<dbReference type="PATRIC" id="fig|273678.4.peg.1017"/>
<comment type="cofactor">
    <cofactor evidence="8">
        <name>Zn(2+)</name>
        <dbReference type="ChEBI" id="CHEBI:29105"/>
    </cofactor>
    <text evidence="8">Binds 1 zinc ion per subunit.</text>
</comment>
<keyword evidence="11" id="KW-1185">Reference proteome</keyword>
<evidence type="ECO:0000256" key="3">
    <source>
        <dbReference type="ARBA" id="ARBA00011956"/>
    </source>
</evidence>
<dbReference type="PANTHER" id="PTHR10309">
    <property type="entry name" value="MANNOSE-6-PHOSPHATE ISOMERASE"/>
    <property type="match status" value="1"/>
</dbReference>
<evidence type="ECO:0000256" key="6">
    <source>
        <dbReference type="ARBA" id="ARBA00023235"/>
    </source>
</evidence>
<sequence length="383" mass="40518">MTAVFWEIDNTPRDYAWGEIDGVAHVRGTAETGLREAELWLGAHPAAPSRILGDAPWQTLDQWERATGIRLPFLLKILCAAEPLSLQAHPSTAQAQEGFARENELGIPVDAPNRNYRDPNSKPEMIVALNDGFEALCGFRPIAEVQADLDALAVVVGEEHASALQTWSSLLADADGIRHAFLWLLSGDERIAPLVAAATEAGAADDRFAVLRPIAQAHPGDPGILGALMLQHLTLRAGEALWLPAGNIHAYLRGSGVELMGPSDNVLRGGLTPKHIDTAELGRVLDAREGGDPHLVPVPAGDGIRVFRPGGADDEPGFVLYECTTGGEIDLTGAAIALCTEGGFTLSSDADSIDMPRGRAALIARAANVRVEGEGRLFVAAGA</sequence>
<evidence type="ECO:0000259" key="9">
    <source>
        <dbReference type="Pfam" id="PF20511"/>
    </source>
</evidence>
<dbReference type="GO" id="GO:0005975">
    <property type="term" value="P:carbohydrate metabolic process"/>
    <property type="evidence" value="ECO:0007669"/>
    <property type="project" value="InterPro"/>
</dbReference>
<dbReference type="GO" id="GO:0005829">
    <property type="term" value="C:cytosol"/>
    <property type="evidence" value="ECO:0007669"/>
    <property type="project" value="TreeGrafter"/>
</dbReference>
<comment type="caution">
    <text evidence="10">The sequence shown here is derived from an EMBL/GenBank/DDBJ whole genome shotgun (WGS) entry which is preliminary data.</text>
</comment>